<evidence type="ECO:0000313" key="1">
    <source>
        <dbReference type="EMBL" id="ACP49355.1"/>
    </source>
</evidence>
<accession>C3NKB2</accession>
<dbReference type="KEGG" id="sin:YN1551_2384"/>
<dbReference type="AlphaFoldDB" id="C3NKB2"/>
<dbReference type="HOGENOM" id="CLU_2695939_0_0_2"/>
<organism evidence="1 2">
    <name type="scientific">Saccharolobus islandicus (strain Y.N.15.51 / Yellowstone #2)</name>
    <name type="common">Sulfolobus islandicus</name>
    <dbReference type="NCBI Taxonomy" id="419942"/>
    <lineage>
        <taxon>Archaea</taxon>
        <taxon>Thermoproteota</taxon>
        <taxon>Thermoprotei</taxon>
        <taxon>Sulfolobales</taxon>
        <taxon>Sulfolobaceae</taxon>
        <taxon>Saccharolobus</taxon>
    </lineage>
</organism>
<gene>
    <name evidence="1" type="ordered locus">YN1551_2384</name>
</gene>
<name>C3NKB2_SACI1</name>
<sequence length="73" mass="8941">MYEELLEYYEALKLCEDCKEITTKLRRYLELIEKDMGVAEKVRIINTRDEVNVIRETLFQLIFYLWGKEQMDD</sequence>
<dbReference type="EMBL" id="CP001404">
    <property type="protein sequence ID" value="ACP49355.1"/>
    <property type="molecule type" value="Genomic_DNA"/>
</dbReference>
<proteinExistence type="predicted"/>
<dbReference type="GeneID" id="7810402"/>
<dbReference type="RefSeq" id="WP_012717904.1">
    <property type="nucleotide sequence ID" value="NC_012623.1"/>
</dbReference>
<protein>
    <submittedName>
        <fullName evidence="1">Uncharacterized protein</fullName>
    </submittedName>
</protein>
<reference evidence="1 2" key="1">
    <citation type="journal article" date="2009" name="Proc. Natl. Acad. Sci. U.S.A.">
        <title>Biogeography of the Sulfolobus islandicus pan-genome.</title>
        <authorList>
            <person name="Reno M.L."/>
            <person name="Held N.L."/>
            <person name="Fields C.J."/>
            <person name="Burke P.V."/>
            <person name="Whitaker R.J."/>
        </authorList>
    </citation>
    <scope>NUCLEOTIDE SEQUENCE [LARGE SCALE GENOMIC DNA]</scope>
    <source>
        <strain evidence="2">Y.N.15.51 / Yellowstone #2</strain>
    </source>
</reference>
<evidence type="ECO:0000313" key="2">
    <source>
        <dbReference type="Proteomes" id="UP000006818"/>
    </source>
</evidence>
<dbReference type="Proteomes" id="UP000006818">
    <property type="component" value="Chromosome"/>
</dbReference>